<sequence>MRALSSLINESILPGRPAFKATDIPDMTGKVVLVTGGTAGIGKRLLECQCIIVNKSIKGAAEEFNSKETQLNVLFNNAGVMVPPIDMLTYDGYDLQHETPTRTVSHRALKIFLRLTLSCWSATQYSRFSKSSQRSKDVYAIRYSVRWLAEDPCERAFKIYRQSPPSLYVLDPILGHRPTLPTFIPPIGAVAGMNATFTLFIPTTSPTGTPHTALLPPKNHLRPLQPPHPPRRPLEMPLHGCPARSGQFS</sequence>
<dbReference type="PRINTS" id="PR00081">
    <property type="entry name" value="GDHRDH"/>
</dbReference>
<comment type="caution">
    <text evidence="5">The sequence shown here is derived from an EMBL/GenBank/DDBJ whole genome shotgun (WGS) entry which is preliminary data.</text>
</comment>
<protein>
    <submittedName>
        <fullName evidence="5">Uncharacterized protein</fullName>
    </submittedName>
</protein>
<name>A0AAD4BRU2_BOLED</name>
<organism evidence="5 6">
    <name type="scientific">Boletus edulis BED1</name>
    <dbReference type="NCBI Taxonomy" id="1328754"/>
    <lineage>
        <taxon>Eukaryota</taxon>
        <taxon>Fungi</taxon>
        <taxon>Dikarya</taxon>
        <taxon>Basidiomycota</taxon>
        <taxon>Agaricomycotina</taxon>
        <taxon>Agaricomycetes</taxon>
        <taxon>Agaricomycetidae</taxon>
        <taxon>Boletales</taxon>
        <taxon>Boletineae</taxon>
        <taxon>Boletaceae</taxon>
        <taxon>Boletoideae</taxon>
        <taxon>Boletus</taxon>
    </lineage>
</organism>
<keyword evidence="2" id="KW-0521">NADP</keyword>
<gene>
    <name evidence="5" type="ORF">L210DRAFT_3646652</name>
</gene>
<dbReference type="InterPro" id="IPR002347">
    <property type="entry name" value="SDR_fam"/>
</dbReference>
<proteinExistence type="inferred from homology"/>
<feature type="region of interest" description="Disordered" evidence="4">
    <location>
        <begin position="208"/>
        <end position="249"/>
    </location>
</feature>
<dbReference type="EMBL" id="WHUW01000016">
    <property type="protein sequence ID" value="KAF8438355.1"/>
    <property type="molecule type" value="Genomic_DNA"/>
</dbReference>
<evidence type="ECO:0000256" key="4">
    <source>
        <dbReference type="SAM" id="MobiDB-lite"/>
    </source>
</evidence>
<dbReference type="InterPro" id="IPR036291">
    <property type="entry name" value="NAD(P)-bd_dom_sf"/>
</dbReference>
<keyword evidence="6" id="KW-1185">Reference proteome</keyword>
<dbReference type="PANTHER" id="PTHR24320">
    <property type="entry name" value="RETINOL DEHYDROGENASE"/>
    <property type="match status" value="1"/>
</dbReference>
<dbReference type="PANTHER" id="PTHR24320:SF282">
    <property type="entry name" value="WW DOMAIN-CONTAINING OXIDOREDUCTASE"/>
    <property type="match status" value="1"/>
</dbReference>
<accession>A0AAD4BRU2</accession>
<dbReference type="AlphaFoldDB" id="A0AAD4BRU2"/>
<dbReference type="SUPFAM" id="SSF51735">
    <property type="entry name" value="NAD(P)-binding Rossmann-fold domains"/>
    <property type="match status" value="1"/>
</dbReference>
<evidence type="ECO:0000256" key="1">
    <source>
        <dbReference type="ARBA" id="ARBA00006484"/>
    </source>
</evidence>
<reference evidence="5" key="1">
    <citation type="submission" date="2019-10" db="EMBL/GenBank/DDBJ databases">
        <authorList>
            <consortium name="DOE Joint Genome Institute"/>
            <person name="Kuo A."/>
            <person name="Miyauchi S."/>
            <person name="Kiss E."/>
            <person name="Drula E."/>
            <person name="Kohler A."/>
            <person name="Sanchez-Garcia M."/>
            <person name="Andreopoulos B."/>
            <person name="Barry K.W."/>
            <person name="Bonito G."/>
            <person name="Buee M."/>
            <person name="Carver A."/>
            <person name="Chen C."/>
            <person name="Cichocki N."/>
            <person name="Clum A."/>
            <person name="Culley D."/>
            <person name="Crous P.W."/>
            <person name="Fauchery L."/>
            <person name="Girlanda M."/>
            <person name="Hayes R."/>
            <person name="Keri Z."/>
            <person name="LaButti K."/>
            <person name="Lipzen A."/>
            <person name="Lombard V."/>
            <person name="Magnuson J."/>
            <person name="Maillard F."/>
            <person name="Morin E."/>
            <person name="Murat C."/>
            <person name="Nolan M."/>
            <person name="Ohm R."/>
            <person name="Pangilinan J."/>
            <person name="Pereira M."/>
            <person name="Perotto S."/>
            <person name="Peter M."/>
            <person name="Riley R."/>
            <person name="Sitrit Y."/>
            <person name="Stielow B."/>
            <person name="Szollosi G."/>
            <person name="Zifcakova L."/>
            <person name="Stursova M."/>
            <person name="Spatafora J.W."/>
            <person name="Tedersoo L."/>
            <person name="Vaario L.-M."/>
            <person name="Yamada A."/>
            <person name="Yan M."/>
            <person name="Wang P."/>
            <person name="Xu J."/>
            <person name="Bruns T."/>
            <person name="Baldrian P."/>
            <person name="Vilgalys R."/>
            <person name="Henrissat B."/>
            <person name="Grigoriev I.V."/>
            <person name="Hibbett D."/>
            <person name="Nagy L.G."/>
            <person name="Martin F.M."/>
        </authorList>
    </citation>
    <scope>NUCLEOTIDE SEQUENCE</scope>
    <source>
        <strain evidence="5">BED1</strain>
    </source>
</reference>
<keyword evidence="3" id="KW-0560">Oxidoreductase</keyword>
<dbReference type="Proteomes" id="UP001194468">
    <property type="component" value="Unassembled WGS sequence"/>
</dbReference>
<comment type="similarity">
    <text evidence="1">Belongs to the short-chain dehydrogenases/reductases (SDR) family.</text>
</comment>
<dbReference type="GO" id="GO:0016491">
    <property type="term" value="F:oxidoreductase activity"/>
    <property type="evidence" value="ECO:0007669"/>
    <property type="project" value="UniProtKB-KW"/>
</dbReference>
<evidence type="ECO:0000256" key="2">
    <source>
        <dbReference type="ARBA" id="ARBA00022857"/>
    </source>
</evidence>
<evidence type="ECO:0000313" key="5">
    <source>
        <dbReference type="EMBL" id="KAF8438355.1"/>
    </source>
</evidence>
<evidence type="ECO:0000256" key="3">
    <source>
        <dbReference type="ARBA" id="ARBA00023002"/>
    </source>
</evidence>
<evidence type="ECO:0000313" key="6">
    <source>
        <dbReference type="Proteomes" id="UP001194468"/>
    </source>
</evidence>
<reference evidence="5" key="2">
    <citation type="journal article" date="2020" name="Nat. Commun.">
        <title>Large-scale genome sequencing of mycorrhizal fungi provides insights into the early evolution of symbiotic traits.</title>
        <authorList>
            <person name="Miyauchi S."/>
            <person name="Kiss E."/>
            <person name="Kuo A."/>
            <person name="Drula E."/>
            <person name="Kohler A."/>
            <person name="Sanchez-Garcia M."/>
            <person name="Morin E."/>
            <person name="Andreopoulos B."/>
            <person name="Barry K.W."/>
            <person name="Bonito G."/>
            <person name="Buee M."/>
            <person name="Carver A."/>
            <person name="Chen C."/>
            <person name="Cichocki N."/>
            <person name="Clum A."/>
            <person name="Culley D."/>
            <person name="Crous P.W."/>
            <person name="Fauchery L."/>
            <person name="Girlanda M."/>
            <person name="Hayes R.D."/>
            <person name="Keri Z."/>
            <person name="LaButti K."/>
            <person name="Lipzen A."/>
            <person name="Lombard V."/>
            <person name="Magnuson J."/>
            <person name="Maillard F."/>
            <person name="Murat C."/>
            <person name="Nolan M."/>
            <person name="Ohm R.A."/>
            <person name="Pangilinan J."/>
            <person name="Pereira M.F."/>
            <person name="Perotto S."/>
            <person name="Peter M."/>
            <person name="Pfister S."/>
            <person name="Riley R."/>
            <person name="Sitrit Y."/>
            <person name="Stielow J.B."/>
            <person name="Szollosi G."/>
            <person name="Zifcakova L."/>
            <person name="Stursova M."/>
            <person name="Spatafora J.W."/>
            <person name="Tedersoo L."/>
            <person name="Vaario L.M."/>
            <person name="Yamada A."/>
            <person name="Yan M."/>
            <person name="Wang P."/>
            <person name="Xu J."/>
            <person name="Bruns T."/>
            <person name="Baldrian P."/>
            <person name="Vilgalys R."/>
            <person name="Dunand C."/>
            <person name="Henrissat B."/>
            <person name="Grigoriev I.V."/>
            <person name="Hibbett D."/>
            <person name="Nagy L.G."/>
            <person name="Martin F.M."/>
        </authorList>
    </citation>
    <scope>NUCLEOTIDE SEQUENCE</scope>
    <source>
        <strain evidence="5">BED1</strain>
    </source>
</reference>
<dbReference type="Gene3D" id="3.40.50.720">
    <property type="entry name" value="NAD(P)-binding Rossmann-like Domain"/>
    <property type="match status" value="1"/>
</dbReference>